<dbReference type="GeneID" id="35001041"/>
<evidence type="ECO:0000256" key="7">
    <source>
        <dbReference type="ARBA" id="ARBA00023125"/>
    </source>
</evidence>
<comment type="catalytic activity">
    <reaction evidence="8">
        <text>a 2'-deoxycytidine in DNA + S-adenosyl-L-methionine = an N(4)-methyl-2'-deoxycytidine in DNA + S-adenosyl-L-homocysteine + H(+)</text>
        <dbReference type="Rhea" id="RHEA:16857"/>
        <dbReference type="Rhea" id="RHEA-COMP:11369"/>
        <dbReference type="Rhea" id="RHEA-COMP:13674"/>
        <dbReference type="ChEBI" id="CHEBI:15378"/>
        <dbReference type="ChEBI" id="CHEBI:57856"/>
        <dbReference type="ChEBI" id="CHEBI:59789"/>
        <dbReference type="ChEBI" id="CHEBI:85452"/>
        <dbReference type="ChEBI" id="CHEBI:137933"/>
        <dbReference type="EC" id="2.1.1.113"/>
    </reaction>
</comment>
<keyword evidence="5" id="KW-0949">S-adenosyl-L-methionine</keyword>
<dbReference type="GO" id="GO:0008170">
    <property type="term" value="F:N-methyltransferase activity"/>
    <property type="evidence" value="ECO:0007669"/>
    <property type="project" value="InterPro"/>
</dbReference>
<dbReference type="InterPro" id="IPR002941">
    <property type="entry name" value="DNA_methylase_N4/N6"/>
</dbReference>
<evidence type="ECO:0000256" key="5">
    <source>
        <dbReference type="ARBA" id="ARBA00022691"/>
    </source>
</evidence>
<evidence type="ECO:0000313" key="10">
    <source>
        <dbReference type="EMBL" id="SEI72805.1"/>
    </source>
</evidence>
<evidence type="ECO:0000259" key="9">
    <source>
        <dbReference type="Pfam" id="PF01555"/>
    </source>
</evidence>
<dbReference type="RefSeq" id="WP_089671590.1">
    <property type="nucleotide sequence ID" value="NZ_CP024845.1"/>
</dbReference>
<dbReference type="OrthoDB" id="38200at2157"/>
<dbReference type="GO" id="GO:0009307">
    <property type="term" value="P:DNA restriction-modification system"/>
    <property type="evidence" value="ECO:0007669"/>
    <property type="project" value="UniProtKB-KW"/>
</dbReference>
<sequence length="464" mass="53165">MNTVRDNEVDKLKHQSNIGRLDDVSIHSWYRFVYAYSDRVITGLADEFGITQDDLILDPFNGTGTTTLAAKKLGIDAIGTDTSPASVLSARTKTNWDVDLDEFRKRRKELLDTLEPIFSQIGSGENKTLGDFSSSEEENEISLEKYDFTEPKKTPKGWLSEKPLKKMKVMKYHIEEMPDNDVTDLFKLAMIAILPEDVGNVRFGPEATRDRKQEGDKDVLLYFEQKLRQMEDDLEKVQQTTNKDDVVVGDVEIIRGDARQIGDQLREESTLLNSEKHEGEIDYLITSPPYPAEHDYTRNQRLELIWLNAADDNKDLQKIKKANIRSHTKNIYVADNEGEQVNIRENEHVDEIASKMEQYIIDEDISHGFGNYYPRVVEEYFAGMQHHFEQVYDIMSPGGKAAYVVGDSGSYWQFEIPTAKILKELAEERVGFVNAEIKLWRNMAATTADYDDVKENILVLSKPE</sequence>
<evidence type="ECO:0000256" key="2">
    <source>
        <dbReference type="ARBA" id="ARBA00012185"/>
    </source>
</evidence>
<dbReference type="Gene3D" id="3.40.50.150">
    <property type="entry name" value="Vaccinia Virus protein VP39"/>
    <property type="match status" value="2"/>
</dbReference>
<name>A0A1H6T9A0_9EURY</name>
<dbReference type="KEGG" id="hae:halTADL_0211"/>
<evidence type="ECO:0000256" key="8">
    <source>
        <dbReference type="ARBA" id="ARBA00049120"/>
    </source>
</evidence>
<evidence type="ECO:0000256" key="4">
    <source>
        <dbReference type="ARBA" id="ARBA00022679"/>
    </source>
</evidence>
<dbReference type="EC" id="2.1.1.113" evidence="2"/>
<proteinExistence type="inferred from homology"/>
<dbReference type="GO" id="GO:0015667">
    <property type="term" value="F:site-specific DNA-methyltransferase (cytosine-N4-specific) activity"/>
    <property type="evidence" value="ECO:0007669"/>
    <property type="project" value="UniProtKB-EC"/>
</dbReference>
<dbReference type="InterPro" id="IPR017985">
    <property type="entry name" value="MeTrfase_CN4_CS"/>
</dbReference>
<keyword evidence="6" id="KW-0680">Restriction system</keyword>
<gene>
    <name evidence="10" type="ORF">SAMN05444271_106141</name>
</gene>
<feature type="domain" description="DNA methylase N-4/N-6" evidence="9">
    <location>
        <begin position="52"/>
        <end position="85"/>
    </location>
</feature>
<reference evidence="10 11" key="1">
    <citation type="submission" date="2016-10" db="EMBL/GenBank/DDBJ databases">
        <authorList>
            <person name="de Groot N.N."/>
        </authorList>
    </citation>
    <scope>NUCLEOTIDE SEQUENCE [LARGE SCALE GENOMIC DNA]</scope>
    <source>
        <strain evidence="10 11">DSM 22187</strain>
    </source>
</reference>
<accession>A0A1H6T9A0</accession>
<keyword evidence="11" id="KW-1185">Reference proteome</keyword>
<evidence type="ECO:0000256" key="6">
    <source>
        <dbReference type="ARBA" id="ARBA00022747"/>
    </source>
</evidence>
<evidence type="ECO:0000256" key="1">
    <source>
        <dbReference type="ARBA" id="ARBA00010203"/>
    </source>
</evidence>
<dbReference type="AlphaFoldDB" id="A0A1H6T9A0"/>
<dbReference type="GO" id="GO:0003677">
    <property type="term" value="F:DNA binding"/>
    <property type="evidence" value="ECO:0007669"/>
    <property type="project" value="UniProtKB-KW"/>
</dbReference>
<dbReference type="REBASE" id="330819">
    <property type="entry name" value="M.Hli22187ORF106141P"/>
</dbReference>
<accession>A0A2H4PY52</accession>
<dbReference type="PROSITE" id="PS00093">
    <property type="entry name" value="N4_MTASE"/>
    <property type="match status" value="1"/>
</dbReference>
<dbReference type="STRING" id="1073996.SAMN05444271_106141"/>
<evidence type="ECO:0000256" key="3">
    <source>
        <dbReference type="ARBA" id="ARBA00022603"/>
    </source>
</evidence>
<dbReference type="Pfam" id="PF01555">
    <property type="entry name" value="N6_N4_Mtase"/>
    <property type="match status" value="1"/>
</dbReference>
<dbReference type="Proteomes" id="UP000198888">
    <property type="component" value="Unassembled WGS sequence"/>
</dbReference>
<organism evidence="10 11">
    <name type="scientific">Halohasta litchfieldiae</name>
    <dbReference type="NCBI Taxonomy" id="1073996"/>
    <lineage>
        <taxon>Archaea</taxon>
        <taxon>Methanobacteriati</taxon>
        <taxon>Methanobacteriota</taxon>
        <taxon>Stenosarchaea group</taxon>
        <taxon>Halobacteria</taxon>
        <taxon>Halobacteriales</taxon>
        <taxon>Haloferacaceae</taxon>
        <taxon>Halohasta</taxon>
    </lineage>
</organism>
<keyword evidence="7" id="KW-0238">DNA-binding</keyword>
<evidence type="ECO:0000313" key="11">
    <source>
        <dbReference type="Proteomes" id="UP000198888"/>
    </source>
</evidence>
<protein>
    <recommendedName>
        <fullName evidence="2">site-specific DNA-methyltransferase (cytosine-N(4)-specific)</fullName>
        <ecNumber evidence="2">2.1.1.113</ecNumber>
    </recommendedName>
</protein>
<comment type="similarity">
    <text evidence="1">Belongs to the N(4)/N(6)-methyltransferase family. N(4) subfamily.</text>
</comment>
<keyword evidence="3 10" id="KW-0489">Methyltransferase</keyword>
<dbReference type="GO" id="GO:0032259">
    <property type="term" value="P:methylation"/>
    <property type="evidence" value="ECO:0007669"/>
    <property type="project" value="UniProtKB-KW"/>
</dbReference>
<dbReference type="InterPro" id="IPR029063">
    <property type="entry name" value="SAM-dependent_MTases_sf"/>
</dbReference>
<dbReference type="SUPFAM" id="SSF53335">
    <property type="entry name" value="S-adenosyl-L-methionine-dependent methyltransferases"/>
    <property type="match status" value="2"/>
</dbReference>
<dbReference type="EMBL" id="FNYR01000006">
    <property type="protein sequence ID" value="SEI72805.1"/>
    <property type="molecule type" value="Genomic_DNA"/>
</dbReference>
<keyword evidence="4" id="KW-0808">Transferase</keyword>